<name>A0A7J5ANV6_9FLAO</name>
<organism evidence="1 2">
    <name type="scientific">Tenacibaculum aiptasiae</name>
    <dbReference type="NCBI Taxonomy" id="426481"/>
    <lineage>
        <taxon>Bacteria</taxon>
        <taxon>Pseudomonadati</taxon>
        <taxon>Bacteroidota</taxon>
        <taxon>Flavobacteriia</taxon>
        <taxon>Flavobacteriales</taxon>
        <taxon>Flavobacteriaceae</taxon>
        <taxon>Tenacibaculum</taxon>
    </lineage>
</organism>
<gene>
    <name evidence="1" type="ORF">F7018_02875</name>
</gene>
<dbReference type="AlphaFoldDB" id="A0A7J5ANV6"/>
<accession>A0A7J5ANV6</accession>
<sequence length="265" mass="30821">MKFYNFSSEVFQWDVILNSNQFSEVAGAIKKEQFIPTQELPLEFELIDSYEDLSEWDGETPFMDIIRWSSDFTLGGNCPEKGGAGVIISEKVKKVLEKYQLPPHRFYNIHMHCAYNKETRKDYYLFHIAGGKAGREDSVMDYNKCTFKELTEDEEGNRIVIKEFPEGTINTREEYIEACLGQGNIITLGSYPDLERPGKTISNDLRFINRVFKHNVDVLWGVFNVINISEEIKEELVKENIKGASFFELPENMIRPFEYEQMKNS</sequence>
<dbReference type="Proteomes" id="UP000467305">
    <property type="component" value="Unassembled WGS sequence"/>
</dbReference>
<protein>
    <submittedName>
        <fullName evidence="1">Uncharacterized protein</fullName>
    </submittedName>
</protein>
<comment type="caution">
    <text evidence="1">The sequence shown here is derived from an EMBL/GenBank/DDBJ whole genome shotgun (WGS) entry which is preliminary data.</text>
</comment>
<dbReference type="OrthoDB" id="1186824at2"/>
<reference evidence="1 2" key="1">
    <citation type="submission" date="2019-09" db="EMBL/GenBank/DDBJ databases">
        <authorList>
            <person name="Cao W.R."/>
        </authorList>
    </citation>
    <scope>NUCLEOTIDE SEQUENCE [LARGE SCALE GENOMIC DNA]</scope>
    <source>
        <strain evidence="2">a4</strain>
    </source>
</reference>
<dbReference type="EMBL" id="WAAU01000008">
    <property type="protein sequence ID" value="KAB1159270.1"/>
    <property type="molecule type" value="Genomic_DNA"/>
</dbReference>
<evidence type="ECO:0000313" key="2">
    <source>
        <dbReference type="Proteomes" id="UP000467305"/>
    </source>
</evidence>
<keyword evidence="2" id="KW-1185">Reference proteome</keyword>
<dbReference type="RefSeq" id="WP_150898489.1">
    <property type="nucleotide sequence ID" value="NZ_WAAU01000008.1"/>
</dbReference>
<proteinExistence type="predicted"/>
<evidence type="ECO:0000313" key="1">
    <source>
        <dbReference type="EMBL" id="KAB1159270.1"/>
    </source>
</evidence>